<reference evidence="4 5" key="1">
    <citation type="submission" date="2024-01" db="EMBL/GenBank/DDBJ databases">
        <title>Genome insights into Plantactinospora veratri sp. nov.</title>
        <authorList>
            <person name="Wang L."/>
        </authorList>
    </citation>
    <scope>NUCLEOTIDE SEQUENCE [LARGE SCALE GENOMIC DNA]</scope>
    <source>
        <strain evidence="4 5">NEAU-FHS4</strain>
    </source>
</reference>
<name>A0ABU7SIE7_9ACTN</name>
<evidence type="ECO:0000256" key="2">
    <source>
        <dbReference type="SAM" id="Phobius"/>
    </source>
</evidence>
<dbReference type="Pfam" id="PF13559">
    <property type="entry name" value="DUF4129"/>
    <property type="match status" value="1"/>
</dbReference>
<dbReference type="EMBL" id="JAZGQL010000017">
    <property type="protein sequence ID" value="MEE6309731.1"/>
    <property type="molecule type" value="Genomic_DNA"/>
</dbReference>
<feature type="compositionally biased region" description="Polar residues" evidence="1">
    <location>
        <begin position="211"/>
        <end position="220"/>
    </location>
</feature>
<keyword evidence="2" id="KW-0812">Transmembrane</keyword>
<evidence type="ECO:0000256" key="1">
    <source>
        <dbReference type="SAM" id="MobiDB-lite"/>
    </source>
</evidence>
<feature type="domain" description="Protein-glutamine gamma-glutamyltransferase-like C-terminal" evidence="3">
    <location>
        <begin position="109"/>
        <end position="176"/>
    </location>
</feature>
<feature type="transmembrane region" description="Helical" evidence="2">
    <location>
        <begin position="20"/>
        <end position="41"/>
    </location>
</feature>
<keyword evidence="5" id="KW-1185">Reference proteome</keyword>
<proteinExistence type="predicted"/>
<organism evidence="4 5">
    <name type="scientific">Plantactinospora veratri</name>
    <dbReference type="NCBI Taxonomy" id="1436122"/>
    <lineage>
        <taxon>Bacteria</taxon>
        <taxon>Bacillati</taxon>
        <taxon>Actinomycetota</taxon>
        <taxon>Actinomycetes</taxon>
        <taxon>Micromonosporales</taxon>
        <taxon>Micromonosporaceae</taxon>
        <taxon>Plantactinospora</taxon>
    </lineage>
</organism>
<comment type="caution">
    <text evidence="4">The sequence shown here is derived from an EMBL/GenBank/DDBJ whole genome shotgun (WGS) entry which is preliminary data.</text>
</comment>
<evidence type="ECO:0000313" key="5">
    <source>
        <dbReference type="Proteomes" id="UP001339911"/>
    </source>
</evidence>
<evidence type="ECO:0000313" key="4">
    <source>
        <dbReference type="EMBL" id="MEE6309731.1"/>
    </source>
</evidence>
<dbReference type="Proteomes" id="UP001339911">
    <property type="component" value="Unassembled WGS sequence"/>
</dbReference>
<dbReference type="InterPro" id="IPR025403">
    <property type="entry name" value="TgpA-like_C"/>
</dbReference>
<feature type="region of interest" description="Disordered" evidence="1">
    <location>
        <begin position="182"/>
        <end position="220"/>
    </location>
</feature>
<sequence length="220" mass="24847">MNFSRWWTETTAALGDRIPLPLVALLLVLAAVLVALGWFHYPAWVPRRLPRWRLSRWRRRRPPRPTPAAEPEAAAEQDPELPDVPAERLVALADRLAAEGRYAEAVRERFRGMVRELVDRGVLEHRPGLTVTELATAAARNRPEVDPPLAEAGRLFSDLWYAQRPGRREHDDRMRTLGTDLDQILDGPPGTADGVDRELSQQIAQHGKAPETTQDGMARR</sequence>
<evidence type="ECO:0000259" key="3">
    <source>
        <dbReference type="Pfam" id="PF13559"/>
    </source>
</evidence>
<feature type="region of interest" description="Disordered" evidence="1">
    <location>
        <begin position="59"/>
        <end position="81"/>
    </location>
</feature>
<keyword evidence="2" id="KW-0472">Membrane</keyword>
<dbReference type="RefSeq" id="WP_331209973.1">
    <property type="nucleotide sequence ID" value="NZ_JAZGQL010000017.1"/>
</dbReference>
<protein>
    <submittedName>
        <fullName evidence="4">DUF4129 domain-containing protein</fullName>
    </submittedName>
</protein>
<accession>A0ABU7SIE7</accession>
<keyword evidence="2" id="KW-1133">Transmembrane helix</keyword>
<gene>
    <name evidence="4" type="ORF">V1634_23135</name>
</gene>